<feature type="transmembrane region" description="Helical" evidence="7">
    <location>
        <begin position="139"/>
        <end position="161"/>
    </location>
</feature>
<feature type="transmembrane region" description="Helical" evidence="7">
    <location>
        <begin position="111"/>
        <end position="133"/>
    </location>
</feature>
<dbReference type="AlphaFoldDB" id="A0A4R4ZUD8"/>
<dbReference type="Pfam" id="PF08817">
    <property type="entry name" value="YukD"/>
    <property type="match status" value="1"/>
</dbReference>
<evidence type="ECO:0000256" key="5">
    <source>
        <dbReference type="ARBA" id="ARBA00022989"/>
    </source>
</evidence>
<dbReference type="InterPro" id="IPR006707">
    <property type="entry name" value="T7SS_EccD"/>
</dbReference>
<evidence type="ECO:0000256" key="2">
    <source>
        <dbReference type="ARBA" id="ARBA00006162"/>
    </source>
</evidence>
<dbReference type="EMBL" id="SMKX01000011">
    <property type="protein sequence ID" value="TDD61784.1"/>
    <property type="molecule type" value="Genomic_DNA"/>
</dbReference>
<comment type="subcellular location">
    <subcellularLocation>
        <location evidence="1">Cell membrane</location>
        <topology evidence="1">Multi-pass membrane protein</topology>
    </subcellularLocation>
</comment>
<feature type="transmembrane region" description="Helical" evidence="7">
    <location>
        <begin position="168"/>
        <end position="191"/>
    </location>
</feature>
<evidence type="ECO:0000256" key="3">
    <source>
        <dbReference type="ARBA" id="ARBA00022475"/>
    </source>
</evidence>
<dbReference type="PIRSF" id="PIRSF017804">
    <property type="entry name" value="Secretion_EccD1"/>
    <property type="match status" value="1"/>
</dbReference>
<keyword evidence="3" id="KW-1003">Cell membrane</keyword>
<evidence type="ECO:0000256" key="4">
    <source>
        <dbReference type="ARBA" id="ARBA00022692"/>
    </source>
</evidence>
<feature type="transmembrane region" description="Helical" evidence="7">
    <location>
        <begin position="226"/>
        <end position="243"/>
    </location>
</feature>
<feature type="transmembrane region" description="Helical" evidence="7">
    <location>
        <begin position="255"/>
        <end position="277"/>
    </location>
</feature>
<evidence type="ECO:0000313" key="10">
    <source>
        <dbReference type="Proteomes" id="UP000295124"/>
    </source>
</evidence>
<evidence type="ECO:0000256" key="6">
    <source>
        <dbReference type="ARBA" id="ARBA00023136"/>
    </source>
</evidence>
<gene>
    <name evidence="9" type="primary">eccD</name>
    <name evidence="9" type="ORF">E1263_06215</name>
</gene>
<keyword evidence="6 7" id="KW-0472">Membrane</keyword>
<feature type="transmembrane region" description="Helical" evidence="7">
    <location>
        <begin position="314"/>
        <end position="335"/>
    </location>
</feature>
<feature type="transmembrane region" description="Helical" evidence="7">
    <location>
        <begin position="341"/>
        <end position="359"/>
    </location>
</feature>
<feature type="transmembrane region" description="Helical" evidence="7">
    <location>
        <begin position="366"/>
        <end position="389"/>
    </location>
</feature>
<keyword evidence="5 7" id="KW-1133">Transmembrane helix</keyword>
<organism evidence="9 10">
    <name type="scientific">Kribbella antibiotica</name>
    <dbReference type="NCBI Taxonomy" id="190195"/>
    <lineage>
        <taxon>Bacteria</taxon>
        <taxon>Bacillati</taxon>
        <taxon>Actinomycetota</taxon>
        <taxon>Actinomycetes</taxon>
        <taxon>Propionibacteriales</taxon>
        <taxon>Kribbellaceae</taxon>
        <taxon>Kribbella</taxon>
    </lineage>
</organism>
<sequence length="456" mass="46756">MNITGLVRVTIDTPERRLDLALPEQATVAEVLPGLLTRAGEDLADEGGWTLRRIDGTELGLGRTVGAHRVRDGEILYLVPRETDWPELEYDDLVDAVASGSRRLGAAWGPWYTRAAGLTGATVAILTACFTILRTGSPWSGPAVRMLLLASLLAAIGVLLARVAGDSGAGVVVGGLSLPTAFIGGALLFAGEESWPTLGAPQILAGSAALLLAGACCLVGVVDGAALFATGAALGVIGILSGWTGTAESLDGADVAAITAVALVAISPLFGSLAIRLGRVPMPILPRTTADLVRDDPQPPRTHVYGAVVRADDLLTGILTATGVVLVICEILLVAAGGRSATIATMLIAAACLIRARLYPIVKQRLTWLAAGLAAVVALLIGCLGAGLADPVPTVIPVTLLLACGSVVLGLRYARRPPNPYLSRAAELLEIVIMLTLVPVACGILGLYGVLRGWGG</sequence>
<feature type="transmembrane region" description="Helical" evidence="7">
    <location>
        <begin position="203"/>
        <end position="221"/>
    </location>
</feature>
<dbReference type="Gene3D" id="3.10.20.90">
    <property type="entry name" value="Phosphatidylinositol 3-kinase Catalytic Subunit, Chain A, domain 1"/>
    <property type="match status" value="1"/>
</dbReference>
<reference evidence="9 10" key="1">
    <citation type="submission" date="2019-03" db="EMBL/GenBank/DDBJ databases">
        <title>Draft genome sequences of novel Actinobacteria.</title>
        <authorList>
            <person name="Sahin N."/>
            <person name="Ay H."/>
            <person name="Saygin H."/>
        </authorList>
    </citation>
    <scope>NUCLEOTIDE SEQUENCE [LARGE SCALE GENOMIC DNA]</scope>
    <source>
        <strain evidence="9 10">JCM 13523</strain>
    </source>
</reference>
<dbReference type="InterPro" id="IPR024962">
    <property type="entry name" value="YukD-like"/>
</dbReference>
<keyword evidence="4 7" id="KW-0812">Transmembrane</keyword>
<dbReference type="Pfam" id="PF19053">
    <property type="entry name" value="EccD"/>
    <property type="match status" value="1"/>
</dbReference>
<protein>
    <submittedName>
        <fullName evidence="9">Type VII secretion integral membrane protein EccD</fullName>
    </submittedName>
</protein>
<comment type="similarity">
    <text evidence="2">Belongs to the EccD/Snm4 family.</text>
</comment>
<evidence type="ECO:0000259" key="8">
    <source>
        <dbReference type="Pfam" id="PF19053"/>
    </source>
</evidence>
<evidence type="ECO:0000256" key="1">
    <source>
        <dbReference type="ARBA" id="ARBA00004651"/>
    </source>
</evidence>
<evidence type="ECO:0000256" key="7">
    <source>
        <dbReference type="SAM" id="Phobius"/>
    </source>
</evidence>
<feature type="domain" description="EccD-like transmembrane" evidence="8">
    <location>
        <begin position="113"/>
        <end position="453"/>
    </location>
</feature>
<dbReference type="Proteomes" id="UP000295124">
    <property type="component" value="Unassembled WGS sequence"/>
</dbReference>
<feature type="transmembrane region" description="Helical" evidence="7">
    <location>
        <begin position="395"/>
        <end position="414"/>
    </location>
</feature>
<proteinExistence type="inferred from homology"/>
<dbReference type="NCBIfam" id="TIGR03920">
    <property type="entry name" value="T7SS_EccD"/>
    <property type="match status" value="1"/>
</dbReference>
<dbReference type="InterPro" id="IPR044049">
    <property type="entry name" value="EccD_transm"/>
</dbReference>
<dbReference type="GO" id="GO:0005886">
    <property type="term" value="C:plasma membrane"/>
    <property type="evidence" value="ECO:0007669"/>
    <property type="project" value="UniProtKB-SubCell"/>
</dbReference>
<dbReference type="OrthoDB" id="4775372at2"/>
<evidence type="ECO:0000313" key="9">
    <source>
        <dbReference type="EMBL" id="TDD61784.1"/>
    </source>
</evidence>
<name>A0A4R4ZUD8_9ACTN</name>
<accession>A0A4R4ZUD8</accession>
<feature type="transmembrane region" description="Helical" evidence="7">
    <location>
        <begin position="426"/>
        <end position="451"/>
    </location>
</feature>
<keyword evidence="10" id="KW-1185">Reference proteome</keyword>
<dbReference type="RefSeq" id="WP_132166196.1">
    <property type="nucleotide sequence ID" value="NZ_SMKX01000011.1"/>
</dbReference>
<comment type="caution">
    <text evidence="9">The sequence shown here is derived from an EMBL/GenBank/DDBJ whole genome shotgun (WGS) entry which is preliminary data.</text>
</comment>